<dbReference type="GO" id="GO:0034993">
    <property type="term" value="C:meiotic nuclear membrane microtubule tethering complex"/>
    <property type="evidence" value="ECO:0007669"/>
    <property type="project" value="TreeGrafter"/>
</dbReference>
<accession>A0A0C9QXV7</accession>
<evidence type="ECO:0000256" key="4">
    <source>
        <dbReference type="ARBA" id="ARBA00022989"/>
    </source>
</evidence>
<reference evidence="9" key="1">
    <citation type="submission" date="2015-01" db="EMBL/GenBank/DDBJ databases">
        <title>Transcriptome Assembly of Fopius arisanus.</title>
        <authorList>
            <person name="Geib S."/>
        </authorList>
    </citation>
    <scope>NUCLEOTIDE SEQUENCE</scope>
</reference>
<dbReference type="InterPro" id="IPR001715">
    <property type="entry name" value="CH_dom"/>
</dbReference>
<sequence>MSTPPWESKGDSSSPAGGSPRTPRGGLLRDRVSFFERMLTSQNRSVSTDDLQRFESPNGSFEESFEQVVDDSARVVKFDKIFVRKRETVSRTPSEEHGLEDSAYQSHGIVESHGSKSSSAMSFPRFPSEESLELKSSEERAASEWYTEFHNQSFQNVSARVEYVRSRSEYDAHIREIKDEQERVQKKTFVNWINSYLSKRIPPLRVDDLIEDLKDGTRLLALLEVLSGEKLVIFIISFFPE</sequence>
<dbReference type="GO" id="GO:0005737">
    <property type="term" value="C:cytoplasm"/>
    <property type="evidence" value="ECO:0007669"/>
    <property type="project" value="TreeGrafter"/>
</dbReference>
<dbReference type="InterPro" id="IPR052403">
    <property type="entry name" value="LINC-complex_assoc"/>
</dbReference>
<dbReference type="PANTHER" id="PTHR47535:SF1">
    <property type="entry name" value="NESPRIN-1"/>
    <property type="match status" value="1"/>
</dbReference>
<keyword evidence="5" id="KW-0472">Membrane</keyword>
<keyword evidence="6" id="KW-0009">Actin-binding</keyword>
<protein>
    <submittedName>
        <fullName evidence="9">Syne1_1 protein</fullName>
    </submittedName>
</protein>
<dbReference type="GO" id="GO:0051015">
    <property type="term" value="F:actin filament binding"/>
    <property type="evidence" value="ECO:0007669"/>
    <property type="project" value="TreeGrafter"/>
</dbReference>
<feature type="compositionally biased region" description="Polar residues" evidence="7">
    <location>
        <begin position="43"/>
        <end position="61"/>
    </location>
</feature>
<keyword evidence="2" id="KW-0812">Transmembrane</keyword>
<evidence type="ECO:0000256" key="2">
    <source>
        <dbReference type="ARBA" id="ARBA00022692"/>
    </source>
</evidence>
<feature type="domain" description="Calponin-homology (CH)" evidence="8">
    <location>
        <begin position="183"/>
        <end position="241"/>
    </location>
</feature>
<evidence type="ECO:0000313" key="9">
    <source>
        <dbReference type="EMBL" id="JAG75289.1"/>
    </source>
</evidence>
<dbReference type="Pfam" id="PF00307">
    <property type="entry name" value="CH"/>
    <property type="match status" value="1"/>
</dbReference>
<dbReference type="Gene3D" id="1.10.418.10">
    <property type="entry name" value="Calponin-like domain"/>
    <property type="match status" value="1"/>
</dbReference>
<evidence type="ECO:0000259" key="8">
    <source>
        <dbReference type="PROSITE" id="PS50021"/>
    </source>
</evidence>
<dbReference type="SUPFAM" id="SSF47576">
    <property type="entry name" value="Calponin-homology domain, CH-domain"/>
    <property type="match status" value="1"/>
</dbReference>
<proteinExistence type="predicted"/>
<dbReference type="GO" id="GO:0007097">
    <property type="term" value="P:nuclear migration"/>
    <property type="evidence" value="ECO:0007669"/>
    <property type="project" value="TreeGrafter"/>
</dbReference>
<feature type="region of interest" description="Disordered" evidence="7">
    <location>
        <begin position="43"/>
        <end position="63"/>
    </location>
</feature>
<dbReference type="PROSITE" id="PS50021">
    <property type="entry name" value="CH"/>
    <property type="match status" value="1"/>
</dbReference>
<keyword evidence="3" id="KW-0677">Repeat</keyword>
<dbReference type="PROSITE" id="PS00019">
    <property type="entry name" value="ACTININ_1"/>
    <property type="match status" value="1"/>
</dbReference>
<dbReference type="InterPro" id="IPR001589">
    <property type="entry name" value="Actinin_actin-bd_CS"/>
</dbReference>
<evidence type="ECO:0000256" key="6">
    <source>
        <dbReference type="ARBA" id="ARBA00023203"/>
    </source>
</evidence>
<organism evidence="9">
    <name type="scientific">Fopius arisanus</name>
    <dbReference type="NCBI Taxonomy" id="64838"/>
    <lineage>
        <taxon>Eukaryota</taxon>
        <taxon>Metazoa</taxon>
        <taxon>Ecdysozoa</taxon>
        <taxon>Arthropoda</taxon>
        <taxon>Hexapoda</taxon>
        <taxon>Insecta</taxon>
        <taxon>Pterygota</taxon>
        <taxon>Neoptera</taxon>
        <taxon>Endopterygota</taxon>
        <taxon>Hymenoptera</taxon>
        <taxon>Apocrita</taxon>
        <taxon>Ichneumonoidea</taxon>
        <taxon>Braconidae</taxon>
        <taxon>Opiinae</taxon>
        <taxon>Fopius</taxon>
    </lineage>
</organism>
<evidence type="ECO:0000256" key="1">
    <source>
        <dbReference type="ARBA" id="ARBA00004370"/>
    </source>
</evidence>
<feature type="compositionally biased region" description="Basic and acidic residues" evidence="7">
    <location>
        <begin position="89"/>
        <end position="100"/>
    </location>
</feature>
<comment type="subcellular location">
    <subcellularLocation>
        <location evidence="1">Membrane</location>
    </subcellularLocation>
</comment>
<evidence type="ECO:0000256" key="5">
    <source>
        <dbReference type="ARBA" id="ARBA00023136"/>
    </source>
</evidence>
<feature type="region of interest" description="Disordered" evidence="7">
    <location>
        <begin position="1"/>
        <end position="28"/>
    </location>
</feature>
<evidence type="ECO:0000256" key="3">
    <source>
        <dbReference type="ARBA" id="ARBA00022737"/>
    </source>
</evidence>
<feature type="region of interest" description="Disordered" evidence="7">
    <location>
        <begin position="89"/>
        <end position="124"/>
    </location>
</feature>
<dbReference type="EMBL" id="GBYB01005522">
    <property type="protein sequence ID" value="JAG75289.1"/>
    <property type="molecule type" value="Transcribed_RNA"/>
</dbReference>
<gene>
    <name evidence="9" type="primary">Syne1_1</name>
    <name evidence="9" type="ORF">g.66006</name>
</gene>
<evidence type="ECO:0000256" key="7">
    <source>
        <dbReference type="SAM" id="MobiDB-lite"/>
    </source>
</evidence>
<keyword evidence="4" id="KW-1133">Transmembrane helix</keyword>
<dbReference type="PANTHER" id="PTHR47535">
    <property type="entry name" value="MUSCLE-SPECIFIC PROTEIN 300 KDA, ISOFORM G"/>
    <property type="match status" value="1"/>
</dbReference>
<feature type="compositionally biased region" description="Polar residues" evidence="7">
    <location>
        <begin position="1"/>
        <end position="16"/>
    </location>
</feature>
<dbReference type="AlphaFoldDB" id="A0A0C9QXV7"/>
<dbReference type="InterPro" id="IPR036872">
    <property type="entry name" value="CH_dom_sf"/>
</dbReference>
<name>A0A0C9QXV7_9HYME</name>
<dbReference type="GO" id="GO:0005640">
    <property type="term" value="C:nuclear outer membrane"/>
    <property type="evidence" value="ECO:0007669"/>
    <property type="project" value="TreeGrafter"/>
</dbReference>